<protein>
    <submittedName>
        <fullName evidence="1">Uncharacterized protein</fullName>
    </submittedName>
</protein>
<dbReference type="AlphaFoldDB" id="A0A1Q3E1V5"/>
<accession>A0A1Q3E1V5</accession>
<keyword evidence="2" id="KW-1185">Reference proteome</keyword>
<dbReference type="EMBL" id="BDGU01000053">
    <property type="protein sequence ID" value="GAW01210.1"/>
    <property type="molecule type" value="Genomic_DNA"/>
</dbReference>
<evidence type="ECO:0000313" key="2">
    <source>
        <dbReference type="Proteomes" id="UP000188533"/>
    </source>
</evidence>
<name>A0A1Q3E1V5_LENED</name>
<sequence>MVVLADSSGLDAWRFSENKLKGSTTDKDSSDWPLLTLSLVPQTATYFPSASRIRSTELRKNLAVYCTIGYIQQVNPFPRHHDFPQFFFP</sequence>
<evidence type="ECO:0000313" key="1">
    <source>
        <dbReference type="EMBL" id="GAW01210.1"/>
    </source>
</evidence>
<gene>
    <name evidence="1" type="ORF">LENED_002791</name>
</gene>
<comment type="caution">
    <text evidence="1">The sequence shown here is derived from an EMBL/GenBank/DDBJ whole genome shotgun (WGS) entry which is preliminary data.</text>
</comment>
<organism evidence="1 2">
    <name type="scientific">Lentinula edodes</name>
    <name type="common">Shiitake mushroom</name>
    <name type="synonym">Lentinus edodes</name>
    <dbReference type="NCBI Taxonomy" id="5353"/>
    <lineage>
        <taxon>Eukaryota</taxon>
        <taxon>Fungi</taxon>
        <taxon>Dikarya</taxon>
        <taxon>Basidiomycota</taxon>
        <taxon>Agaricomycotina</taxon>
        <taxon>Agaricomycetes</taxon>
        <taxon>Agaricomycetidae</taxon>
        <taxon>Agaricales</taxon>
        <taxon>Marasmiineae</taxon>
        <taxon>Omphalotaceae</taxon>
        <taxon>Lentinula</taxon>
    </lineage>
</organism>
<dbReference type="Proteomes" id="UP000188533">
    <property type="component" value="Unassembled WGS sequence"/>
</dbReference>
<proteinExistence type="predicted"/>
<reference evidence="1 2" key="2">
    <citation type="submission" date="2017-02" db="EMBL/GenBank/DDBJ databases">
        <title>A genome survey and senescence transcriptome analysis in Lentinula edodes.</title>
        <authorList>
            <person name="Sakamoto Y."/>
            <person name="Nakade K."/>
            <person name="Sato S."/>
            <person name="Yoshida Y."/>
            <person name="Miyazaki K."/>
            <person name="Natsume S."/>
            <person name="Konno N."/>
        </authorList>
    </citation>
    <scope>NUCLEOTIDE SEQUENCE [LARGE SCALE GENOMIC DNA]</scope>
    <source>
        <strain evidence="1 2">NBRC 111202</strain>
    </source>
</reference>
<reference evidence="1 2" key="1">
    <citation type="submission" date="2016-08" db="EMBL/GenBank/DDBJ databases">
        <authorList>
            <consortium name="Lentinula edodes genome sequencing consortium"/>
            <person name="Sakamoto Y."/>
            <person name="Nakade K."/>
            <person name="Sato S."/>
            <person name="Yoshida Y."/>
            <person name="Miyazaki K."/>
            <person name="Natsume S."/>
            <person name="Konno N."/>
        </authorList>
    </citation>
    <scope>NUCLEOTIDE SEQUENCE [LARGE SCALE GENOMIC DNA]</scope>
    <source>
        <strain evidence="1 2">NBRC 111202</strain>
    </source>
</reference>